<proteinExistence type="predicted"/>
<dbReference type="Pfam" id="PF13568">
    <property type="entry name" value="OMP_b-brl_2"/>
    <property type="match status" value="1"/>
</dbReference>
<feature type="signal peptide" evidence="1">
    <location>
        <begin position="1"/>
        <end position="30"/>
    </location>
</feature>
<keyword evidence="4" id="KW-1185">Reference proteome</keyword>
<keyword evidence="1" id="KW-0732">Signal</keyword>
<dbReference type="STRING" id="688246.Premu_0479"/>
<evidence type="ECO:0000256" key="1">
    <source>
        <dbReference type="SAM" id="SignalP"/>
    </source>
</evidence>
<dbReference type="Proteomes" id="UP000002772">
    <property type="component" value="Unassembled WGS sequence"/>
</dbReference>
<evidence type="ECO:0000259" key="2">
    <source>
        <dbReference type="Pfam" id="PF13568"/>
    </source>
</evidence>
<dbReference type="AlphaFoldDB" id="F8NBT5"/>
<reference evidence="4" key="1">
    <citation type="journal article" date="2011" name="Stand. Genomic Sci.">
        <title>Non-contiguous finished genome sequence of the opportunistic oral pathogen Prevotella multisaccharivorax type strain (PPPA20).</title>
        <authorList>
            <person name="Pati A."/>
            <person name="Gronow S."/>
            <person name="Lu M."/>
            <person name="Lapidus A."/>
            <person name="Nolan M."/>
            <person name="Lucas S."/>
            <person name="Hammon N."/>
            <person name="Deshpande S."/>
            <person name="Cheng J.F."/>
            <person name="Tapia R."/>
            <person name="Han C."/>
            <person name="Goodwin L."/>
            <person name="Pitluck S."/>
            <person name="Liolios K."/>
            <person name="Pagani I."/>
            <person name="Mavromatis K."/>
            <person name="Mikhailova N."/>
            <person name="Huntemann M."/>
            <person name="Chen A."/>
            <person name="Palaniappan K."/>
            <person name="Land M."/>
            <person name="Hauser L."/>
            <person name="Detter J.C."/>
            <person name="Brambilla E.M."/>
            <person name="Rohde M."/>
            <person name="Goker M."/>
            <person name="Woyke T."/>
            <person name="Bristow J."/>
            <person name="Eisen J.A."/>
            <person name="Markowitz V."/>
            <person name="Hugenholtz P."/>
            <person name="Kyrpides N.C."/>
            <person name="Klenk H.P."/>
            <person name="Ivanova N."/>
        </authorList>
    </citation>
    <scope>NUCLEOTIDE SEQUENCE [LARGE SCALE GENOMIC DNA]</scope>
    <source>
        <strain evidence="4">DSM 17128</strain>
    </source>
</reference>
<evidence type="ECO:0000313" key="3">
    <source>
        <dbReference type="EMBL" id="EGN55961.1"/>
    </source>
</evidence>
<feature type="chain" id="PRO_5003381118" description="Outer membrane protein beta-barrel domain-containing protein" evidence="1">
    <location>
        <begin position="31"/>
        <end position="271"/>
    </location>
</feature>
<accession>F8NBT5</accession>
<gene>
    <name evidence="3" type="ORF">Premu_0479</name>
</gene>
<dbReference type="EMBL" id="GL945017">
    <property type="protein sequence ID" value="EGN55961.1"/>
    <property type="molecule type" value="Genomic_DNA"/>
</dbReference>
<dbReference type="Gene3D" id="2.40.160.20">
    <property type="match status" value="1"/>
</dbReference>
<organism evidence="3 4">
    <name type="scientific">Hallella multisaccharivorax DSM 17128</name>
    <dbReference type="NCBI Taxonomy" id="688246"/>
    <lineage>
        <taxon>Bacteria</taxon>
        <taxon>Pseudomonadati</taxon>
        <taxon>Bacteroidota</taxon>
        <taxon>Bacteroidia</taxon>
        <taxon>Bacteroidales</taxon>
        <taxon>Prevotellaceae</taxon>
        <taxon>Hallella</taxon>
    </lineage>
</organism>
<sequence length="271" mass="30596">MKHINMKNKVTLLFITNILLATGVPLTAWAQNNIGDRDAALRQMSSKGWELELKAGLNVGGATPLGLPREIRHISSFDPKLNGTLEGTVTKWLGKEHRWGVAAGVKIEAMRMSTGARVKSYHTEIIQDGDRVAGYYTGYDKTNYSSTNITIPITANYSFNDRWKVRAGLFVTCRLDGEFNGYVSDGYLRNGTPVGEKVTFTEGSSANYNFDDDLRRFNWGTQIGATWNAYRHFFLFGNLSYAFNNIFKSDFHTVTFTMHPLYLNFGFGYRF</sequence>
<name>F8NBT5_9BACT</name>
<dbReference type="InterPro" id="IPR025665">
    <property type="entry name" value="Beta-barrel_OMP_2"/>
</dbReference>
<evidence type="ECO:0000313" key="4">
    <source>
        <dbReference type="Proteomes" id="UP000002772"/>
    </source>
</evidence>
<feature type="domain" description="Outer membrane protein beta-barrel" evidence="2">
    <location>
        <begin position="37"/>
        <end position="247"/>
    </location>
</feature>
<dbReference type="RefSeq" id="WP_007572824.1">
    <property type="nucleotide sequence ID" value="NZ_BPTS01000001.1"/>
</dbReference>
<protein>
    <recommendedName>
        <fullName evidence="2">Outer membrane protein beta-barrel domain-containing protein</fullName>
    </recommendedName>
</protein>
<dbReference type="eggNOG" id="ENOG502ZGCS">
    <property type="taxonomic scope" value="Bacteria"/>
</dbReference>
<dbReference type="HOGENOM" id="CLU_093065_0_0_10"/>